<accession>A0A538TU23</accession>
<dbReference type="PANTHER" id="PTHR47197">
    <property type="entry name" value="PROTEIN NIRF"/>
    <property type="match status" value="1"/>
</dbReference>
<evidence type="ECO:0000256" key="1">
    <source>
        <dbReference type="SAM" id="SignalP"/>
    </source>
</evidence>
<name>A0A538TU23_UNCEI</name>
<dbReference type="PANTHER" id="PTHR47197:SF3">
    <property type="entry name" value="DIHYDRO-HEME D1 DEHYDROGENASE"/>
    <property type="match status" value="1"/>
</dbReference>
<protein>
    <submittedName>
        <fullName evidence="3">T9SS type A sorting domain-containing protein</fullName>
    </submittedName>
</protein>
<dbReference type="EMBL" id="VBOY01000048">
    <property type="protein sequence ID" value="TMQ67133.1"/>
    <property type="molecule type" value="Genomic_DNA"/>
</dbReference>
<dbReference type="Gene3D" id="2.60.40.4070">
    <property type="match status" value="1"/>
</dbReference>
<dbReference type="InterPro" id="IPR015943">
    <property type="entry name" value="WD40/YVTN_repeat-like_dom_sf"/>
</dbReference>
<evidence type="ECO:0000313" key="4">
    <source>
        <dbReference type="Proteomes" id="UP000316609"/>
    </source>
</evidence>
<evidence type="ECO:0000259" key="2">
    <source>
        <dbReference type="Pfam" id="PF13860"/>
    </source>
</evidence>
<evidence type="ECO:0000313" key="3">
    <source>
        <dbReference type="EMBL" id="TMQ67133.1"/>
    </source>
</evidence>
<dbReference type="NCBIfam" id="TIGR04183">
    <property type="entry name" value="Por_Secre_tail"/>
    <property type="match status" value="1"/>
</dbReference>
<organism evidence="3 4">
    <name type="scientific">Eiseniibacteriota bacterium</name>
    <dbReference type="NCBI Taxonomy" id="2212470"/>
    <lineage>
        <taxon>Bacteria</taxon>
        <taxon>Candidatus Eiseniibacteriota</taxon>
    </lineage>
</organism>
<dbReference type="InterPro" id="IPR051200">
    <property type="entry name" value="Host-pathogen_enzymatic-act"/>
</dbReference>
<gene>
    <name evidence="3" type="ORF">E6K78_05640</name>
</gene>
<keyword evidence="1" id="KW-0732">Signal</keyword>
<feature type="domain" description="FlgD/Vpr Ig-like" evidence="2">
    <location>
        <begin position="394"/>
        <end position="453"/>
    </location>
</feature>
<dbReference type="Proteomes" id="UP000316609">
    <property type="component" value="Unassembled WGS sequence"/>
</dbReference>
<comment type="caution">
    <text evidence="3">The sequence shown here is derived from an EMBL/GenBank/DDBJ whole genome shotgun (WGS) entry which is preliminary data.</text>
</comment>
<dbReference type="SUPFAM" id="SSF50969">
    <property type="entry name" value="YVTN repeat-like/Quinoprotein amine dehydrogenase"/>
    <property type="match status" value="1"/>
</dbReference>
<dbReference type="InterPro" id="IPR025965">
    <property type="entry name" value="FlgD/Vpr_Ig-like"/>
</dbReference>
<dbReference type="InterPro" id="IPR026444">
    <property type="entry name" value="Secre_tail"/>
</dbReference>
<sequence>MKIPTAGAKLVLALVLLGQATPVAADSSRGFVFCTDYSTGTLDAVDVETRIVSRDLASVNADALVRPYQGLLYVVNRLGVNGDNIQVIDPARGYVTVRQFSVGPGSNPQDIAFVSPTKAYVSRYGSTDLVIVDPSSPSGGGPSFPTISLAGFSDSDGLPEMAHMTVFGGRLFVACERLTNFAAVNPSVVVVVDTQADTVIDVDPATQGVQAIVLAGRNPWTSFELDPVGQRLLIGDVGAFGALDGGIEAIDPVALTSLGFLITETGLEGDVVDVVWGDSRHSYALVSGASDRLVAWDPTVGSVTATLLASSGFSLVDMERNGRGELYVCKRTQPASGEPSGLLVFDAATDALLAGPLDTGLPPAGIAFGSVIEAPGNSGATLAEYPNPARGAAVFRIEASGAAVDRLEIYDALGRRVRNLSREASSAGPPEVPWNLKDDHGRPVAAGLYVAKARLQGRTLLRRLVVVRP</sequence>
<proteinExistence type="predicted"/>
<dbReference type="AlphaFoldDB" id="A0A538TU23"/>
<dbReference type="InterPro" id="IPR011044">
    <property type="entry name" value="Quino_amine_DH_bsu"/>
</dbReference>
<reference evidence="3 4" key="1">
    <citation type="journal article" date="2019" name="Nat. Microbiol.">
        <title>Mediterranean grassland soil C-N compound turnover is dependent on rainfall and depth, and is mediated by genomically divergent microorganisms.</title>
        <authorList>
            <person name="Diamond S."/>
            <person name="Andeer P.F."/>
            <person name="Li Z."/>
            <person name="Crits-Christoph A."/>
            <person name="Burstein D."/>
            <person name="Anantharaman K."/>
            <person name="Lane K.R."/>
            <person name="Thomas B.C."/>
            <person name="Pan C."/>
            <person name="Northen T.R."/>
            <person name="Banfield J.F."/>
        </authorList>
    </citation>
    <scope>NUCLEOTIDE SEQUENCE [LARGE SCALE GENOMIC DNA]</scope>
    <source>
        <strain evidence="3">WS_8</strain>
    </source>
</reference>
<dbReference type="Pfam" id="PF13860">
    <property type="entry name" value="FlgD_ig"/>
    <property type="match status" value="1"/>
</dbReference>
<feature type="chain" id="PRO_5022219120" evidence="1">
    <location>
        <begin position="26"/>
        <end position="469"/>
    </location>
</feature>
<dbReference type="Gene3D" id="2.130.10.10">
    <property type="entry name" value="YVTN repeat-like/Quinoprotein amine dehydrogenase"/>
    <property type="match status" value="2"/>
</dbReference>
<feature type="signal peptide" evidence="1">
    <location>
        <begin position="1"/>
        <end position="25"/>
    </location>
</feature>